<dbReference type="InterPro" id="IPR011991">
    <property type="entry name" value="ArsR-like_HTH"/>
</dbReference>
<proteinExistence type="predicted"/>
<evidence type="ECO:0000313" key="3">
    <source>
        <dbReference type="Proteomes" id="UP000675968"/>
    </source>
</evidence>
<dbReference type="CDD" id="cd00090">
    <property type="entry name" value="HTH_ARSR"/>
    <property type="match status" value="1"/>
</dbReference>
<dbReference type="InterPro" id="IPR036390">
    <property type="entry name" value="WH_DNA-bd_sf"/>
</dbReference>
<comment type="caution">
    <text evidence="2">The sequence shown here is derived from an EMBL/GenBank/DDBJ whole genome shotgun (WGS) entry which is preliminary data.</text>
</comment>
<dbReference type="Gene3D" id="1.10.10.10">
    <property type="entry name" value="Winged helix-like DNA-binding domain superfamily/Winged helix DNA-binding domain"/>
    <property type="match status" value="1"/>
</dbReference>
<dbReference type="EMBL" id="JAGVWC010000007">
    <property type="protein sequence ID" value="MBS3061121.1"/>
    <property type="molecule type" value="Genomic_DNA"/>
</dbReference>
<reference evidence="2" key="2">
    <citation type="submission" date="2021-05" db="EMBL/GenBank/DDBJ databases">
        <title>Protein family content uncovers lineage relationships and bacterial pathway maintenance mechanisms in DPANN archaea.</title>
        <authorList>
            <person name="Castelle C.J."/>
            <person name="Meheust R."/>
            <person name="Jaffe A.L."/>
            <person name="Seitz K."/>
            <person name="Gong X."/>
            <person name="Baker B.J."/>
            <person name="Banfield J.F."/>
        </authorList>
    </citation>
    <scope>NUCLEOTIDE SEQUENCE</scope>
    <source>
        <strain evidence="2">RIFCSPLOWO2_01_FULL_AR10_48_17</strain>
    </source>
</reference>
<name>A0A8T4L2X8_9ARCH</name>
<evidence type="ECO:0000256" key="1">
    <source>
        <dbReference type="SAM" id="MobiDB-lite"/>
    </source>
</evidence>
<sequence length="237" mass="26806">MELAFILIAPFSKDATNIIQNQSRNSIVKTYLLAPKNALSFTQAAEAAFKKNKIPLEILDVDQPDQIDSVHELLGQLKQRESQHPMIFDLSDASEPLGRIVLSFAHLHGLQVTEQRNHKTMEYPVPQQAYFETLSDKKVQVLAILAKKDCCDSLDDLSKKLNLSPSLISYHVNGTDKNPGLWELGLVEHVRKNGKIVLKLTDLGRLLVKDPDLMEKARSLTRKENEDPSLTKPFWKK</sequence>
<feature type="region of interest" description="Disordered" evidence="1">
    <location>
        <begin position="218"/>
        <end position="237"/>
    </location>
</feature>
<accession>A0A8T4L2X8</accession>
<gene>
    <name evidence="2" type="ORF">J4215_00900</name>
</gene>
<dbReference type="SUPFAM" id="SSF46785">
    <property type="entry name" value="Winged helix' DNA-binding domain"/>
    <property type="match status" value="1"/>
</dbReference>
<evidence type="ECO:0000313" key="2">
    <source>
        <dbReference type="EMBL" id="MBS3061121.1"/>
    </source>
</evidence>
<organism evidence="2 3">
    <name type="scientific">Candidatus Iainarchaeum sp</name>
    <dbReference type="NCBI Taxonomy" id="3101447"/>
    <lineage>
        <taxon>Archaea</taxon>
        <taxon>Candidatus Iainarchaeota</taxon>
        <taxon>Candidatus Iainarchaeia</taxon>
        <taxon>Candidatus Iainarchaeales</taxon>
        <taxon>Candidatus Iainarchaeaceae</taxon>
        <taxon>Candidatus Iainarchaeum</taxon>
    </lineage>
</organism>
<reference evidence="2" key="1">
    <citation type="submission" date="2021-03" db="EMBL/GenBank/DDBJ databases">
        <authorList>
            <person name="Jaffe A."/>
        </authorList>
    </citation>
    <scope>NUCLEOTIDE SEQUENCE</scope>
    <source>
        <strain evidence="2">RIFCSPLOWO2_01_FULL_AR10_48_17</strain>
    </source>
</reference>
<dbReference type="InterPro" id="IPR036388">
    <property type="entry name" value="WH-like_DNA-bd_sf"/>
</dbReference>
<dbReference type="Proteomes" id="UP000675968">
    <property type="component" value="Unassembled WGS sequence"/>
</dbReference>
<protein>
    <submittedName>
        <fullName evidence="2">Winged helix-turn-helix transcriptional regulator</fullName>
    </submittedName>
</protein>
<dbReference type="AlphaFoldDB" id="A0A8T4L2X8"/>